<dbReference type="Proteomes" id="UP000265703">
    <property type="component" value="Unassembled WGS sequence"/>
</dbReference>
<feature type="transmembrane region" description="Helical" evidence="1">
    <location>
        <begin position="6"/>
        <end position="23"/>
    </location>
</feature>
<dbReference type="EMBL" id="QKYT01000026">
    <property type="protein sequence ID" value="RIA97677.1"/>
    <property type="molecule type" value="Genomic_DNA"/>
</dbReference>
<dbReference type="InterPro" id="IPR035992">
    <property type="entry name" value="Ricin_B-like_lectins"/>
</dbReference>
<sequence>MFFKNYFFILIIILNIFCFQGCFSRRHSHNHGGPSVPGLPTNTFQNKYHWKCLDAATNPMYLSDCNSGPSQIKFYIGLLHQNYPECAKPFKIYGAGGTVLSWNKKENNVFMDSSINANNTEWCYDDSNYEDSITIHPYGRPQDCLSAPFKEGDPVFVINCYVENDAQLLGISWDLFNTIIIPKSDEDKNN</sequence>
<comment type="caution">
    <text evidence="2">The sequence shown here is derived from an EMBL/GenBank/DDBJ whole genome shotgun (WGS) entry which is preliminary data.</text>
</comment>
<reference evidence="2 3" key="1">
    <citation type="submission" date="2018-06" db="EMBL/GenBank/DDBJ databases">
        <title>Comparative genomics reveals the genomic features of Rhizophagus irregularis, R. cerebriforme, R. diaphanum and Gigaspora rosea, and their symbiotic lifestyle signature.</title>
        <authorList>
            <person name="Morin E."/>
            <person name="San Clemente H."/>
            <person name="Chen E.C.H."/>
            <person name="De La Providencia I."/>
            <person name="Hainaut M."/>
            <person name="Kuo A."/>
            <person name="Kohler A."/>
            <person name="Murat C."/>
            <person name="Tang N."/>
            <person name="Roy S."/>
            <person name="Loubradou J."/>
            <person name="Henrissat B."/>
            <person name="Grigoriev I.V."/>
            <person name="Corradi N."/>
            <person name="Roux C."/>
            <person name="Martin F.M."/>
        </authorList>
    </citation>
    <scope>NUCLEOTIDE SEQUENCE [LARGE SCALE GENOMIC DNA]</scope>
    <source>
        <strain evidence="2 3">DAOM 227022</strain>
    </source>
</reference>
<gene>
    <name evidence="2" type="ORF">C1645_751688</name>
</gene>
<keyword evidence="1" id="KW-1133">Transmembrane helix</keyword>
<evidence type="ECO:0000256" key="1">
    <source>
        <dbReference type="SAM" id="Phobius"/>
    </source>
</evidence>
<name>A0A397TMK4_9GLOM</name>
<keyword evidence="3" id="KW-1185">Reference proteome</keyword>
<proteinExistence type="predicted"/>
<keyword evidence="1" id="KW-0812">Transmembrane</keyword>
<evidence type="ECO:0008006" key="4">
    <source>
        <dbReference type="Google" id="ProtNLM"/>
    </source>
</evidence>
<evidence type="ECO:0000313" key="2">
    <source>
        <dbReference type="EMBL" id="RIA97677.1"/>
    </source>
</evidence>
<evidence type="ECO:0000313" key="3">
    <source>
        <dbReference type="Proteomes" id="UP000265703"/>
    </source>
</evidence>
<organism evidence="2 3">
    <name type="scientific">Glomus cerebriforme</name>
    <dbReference type="NCBI Taxonomy" id="658196"/>
    <lineage>
        <taxon>Eukaryota</taxon>
        <taxon>Fungi</taxon>
        <taxon>Fungi incertae sedis</taxon>
        <taxon>Mucoromycota</taxon>
        <taxon>Glomeromycotina</taxon>
        <taxon>Glomeromycetes</taxon>
        <taxon>Glomerales</taxon>
        <taxon>Glomeraceae</taxon>
        <taxon>Glomus</taxon>
    </lineage>
</organism>
<dbReference type="OrthoDB" id="2391875at2759"/>
<dbReference type="SUPFAM" id="SSF50370">
    <property type="entry name" value="Ricin B-like lectins"/>
    <property type="match status" value="1"/>
</dbReference>
<accession>A0A397TMK4</accession>
<protein>
    <recommendedName>
        <fullName evidence="4">Ricin B lectin domain-containing protein</fullName>
    </recommendedName>
</protein>
<feature type="non-terminal residue" evidence="2">
    <location>
        <position position="190"/>
    </location>
</feature>
<dbReference type="AlphaFoldDB" id="A0A397TMK4"/>
<keyword evidence="1" id="KW-0472">Membrane</keyword>